<evidence type="ECO:0000313" key="2">
    <source>
        <dbReference type="Proteomes" id="UP000287296"/>
    </source>
</evidence>
<reference evidence="1 2" key="1">
    <citation type="submission" date="2018-12" db="EMBL/GenBank/DDBJ databases">
        <authorList>
            <person name="Sun L."/>
            <person name="Chen Z."/>
        </authorList>
    </citation>
    <scope>NUCLEOTIDE SEQUENCE [LARGE SCALE GENOMIC DNA]</scope>
    <source>
        <strain evidence="1 2">LMG 29736</strain>
    </source>
</reference>
<sequence length="120" mass="13813">MNMKLMINGKEYEMKFGIGFIKKLDQIYPASMNGVEFGMGIEQSMFYFKTKNPTVLFNVIKAATDHLNSKPSNNDIEDELEKIASDGQLNGLFETLEDEMRESVFLKQKIEDFEEKAKVQ</sequence>
<dbReference type="Pfam" id="PF12363">
    <property type="entry name" value="Phage_TAC_12"/>
    <property type="match status" value="1"/>
</dbReference>
<dbReference type="AlphaFoldDB" id="A0A429X5C8"/>
<dbReference type="EMBL" id="QYTW02000019">
    <property type="protein sequence ID" value="RST58500.1"/>
    <property type="molecule type" value="Genomic_DNA"/>
</dbReference>
<dbReference type="OrthoDB" id="2067392at2"/>
<protein>
    <recommendedName>
        <fullName evidence="3">Phage protein</fullName>
    </recommendedName>
</protein>
<proteinExistence type="predicted"/>
<name>A0A429X5C8_SIMTE</name>
<evidence type="ECO:0008006" key="3">
    <source>
        <dbReference type="Google" id="ProtNLM"/>
    </source>
</evidence>
<dbReference type="InterPro" id="IPR024410">
    <property type="entry name" value="Phage_TAC_12"/>
</dbReference>
<dbReference type="Proteomes" id="UP000287296">
    <property type="component" value="Unassembled WGS sequence"/>
</dbReference>
<gene>
    <name evidence="1" type="ORF">D5F11_016870</name>
</gene>
<comment type="caution">
    <text evidence="1">The sequence shown here is derived from an EMBL/GenBank/DDBJ whole genome shotgun (WGS) entry which is preliminary data.</text>
</comment>
<accession>A0A429X5C8</accession>
<evidence type="ECO:0000313" key="1">
    <source>
        <dbReference type="EMBL" id="RST58500.1"/>
    </source>
</evidence>
<organism evidence="1 2">
    <name type="scientific">Siminovitchia terrae</name>
    <name type="common">Bacillus terrae</name>
    <dbReference type="NCBI Taxonomy" id="1914933"/>
    <lineage>
        <taxon>Bacteria</taxon>
        <taxon>Bacillati</taxon>
        <taxon>Bacillota</taxon>
        <taxon>Bacilli</taxon>
        <taxon>Bacillales</taxon>
        <taxon>Bacillaceae</taxon>
        <taxon>Siminovitchia</taxon>
    </lineage>
</organism>
<dbReference type="RefSeq" id="WP_120115969.1">
    <property type="nucleotide sequence ID" value="NZ_QYTW02000019.1"/>
</dbReference>